<proteinExistence type="predicted"/>
<gene>
    <name evidence="1" type="ORF">LV89_04228</name>
</gene>
<dbReference type="OrthoDB" id="1274469at2"/>
<reference evidence="1 2" key="1">
    <citation type="submission" date="2018-05" db="EMBL/GenBank/DDBJ databases">
        <title>Genomic Encyclopedia of Archaeal and Bacterial Type Strains, Phase II (KMG-II): from individual species to whole genera.</title>
        <authorList>
            <person name="Goeker M."/>
        </authorList>
    </citation>
    <scope>NUCLEOTIDE SEQUENCE [LARGE SCALE GENOMIC DNA]</scope>
    <source>
        <strain evidence="1 2">DSM 22214</strain>
    </source>
</reference>
<dbReference type="EMBL" id="QGGO01000032">
    <property type="protein sequence ID" value="PWK18077.1"/>
    <property type="molecule type" value="Genomic_DNA"/>
</dbReference>
<keyword evidence="2" id="KW-1185">Reference proteome</keyword>
<organism evidence="1 2">
    <name type="scientific">Arcicella aurantiaca</name>
    <dbReference type="NCBI Taxonomy" id="591202"/>
    <lineage>
        <taxon>Bacteria</taxon>
        <taxon>Pseudomonadati</taxon>
        <taxon>Bacteroidota</taxon>
        <taxon>Cytophagia</taxon>
        <taxon>Cytophagales</taxon>
        <taxon>Flectobacillaceae</taxon>
        <taxon>Arcicella</taxon>
    </lineage>
</organism>
<evidence type="ECO:0000313" key="2">
    <source>
        <dbReference type="Proteomes" id="UP000245489"/>
    </source>
</evidence>
<sequence>METINTVTWNHLLQVLENIRNTPVKPNEKLFEADSLSSINPLAKQRLGTETYQKLRSIWNDASLALSYAKKNDLEQAGKQFAHAKERHNELEGEARALAEILYYPKVAYYYYKIRDFKAADEAISTTLKMDDIMQEVYFTFHGHKLHVLQNNSRTLAYRKEFDGAAKLVLSVLRYLIAPKSKPLYEGKWGKKYLDNYKTVQRLPITFEFFFFDFSMDSFRFPAFETAVIQNSKLICDSLKKVASTDPIYQMAYDWFDAKRSLYIRENVEEYIQKSTAFLNSYPARYDMFKLLLLWDMLRLTKLMNDPVKQIRLDNFLHEHYKVKLVA</sequence>
<dbReference type="RefSeq" id="WP_109744889.1">
    <property type="nucleotide sequence ID" value="NZ_QGGO01000032.1"/>
</dbReference>
<name>A0A316DII9_9BACT</name>
<protein>
    <submittedName>
        <fullName evidence="1">Uncharacterized protein</fullName>
    </submittedName>
</protein>
<evidence type="ECO:0000313" key="1">
    <source>
        <dbReference type="EMBL" id="PWK18077.1"/>
    </source>
</evidence>
<dbReference type="AlphaFoldDB" id="A0A316DII9"/>
<accession>A0A316DII9</accession>
<dbReference type="Proteomes" id="UP000245489">
    <property type="component" value="Unassembled WGS sequence"/>
</dbReference>
<comment type="caution">
    <text evidence="1">The sequence shown here is derived from an EMBL/GenBank/DDBJ whole genome shotgun (WGS) entry which is preliminary data.</text>
</comment>